<feature type="region of interest" description="Disordered" evidence="1">
    <location>
        <begin position="593"/>
        <end position="644"/>
    </location>
</feature>
<dbReference type="InterPro" id="IPR021878">
    <property type="entry name" value="TgpA_N"/>
</dbReference>
<dbReference type="SUPFAM" id="SSF54001">
    <property type="entry name" value="Cysteine proteinases"/>
    <property type="match status" value="1"/>
</dbReference>
<feature type="transmembrane region" description="Helical" evidence="2">
    <location>
        <begin position="71"/>
        <end position="89"/>
    </location>
</feature>
<dbReference type="InterPro" id="IPR052901">
    <property type="entry name" value="Bact_TGase-like"/>
</dbReference>
<keyword evidence="2" id="KW-0472">Membrane</keyword>
<comment type="caution">
    <text evidence="5">The sequence shown here is derived from an EMBL/GenBank/DDBJ whole genome shotgun (WGS) entry which is preliminary data.</text>
</comment>
<dbReference type="Pfam" id="PF11992">
    <property type="entry name" value="TgpA_N"/>
    <property type="match status" value="1"/>
</dbReference>
<accession>A0AA42BUP1</accession>
<dbReference type="PANTHER" id="PTHR42736">
    <property type="entry name" value="PROTEIN-GLUTAMINE GAMMA-GLUTAMYLTRANSFERASE"/>
    <property type="match status" value="1"/>
</dbReference>
<feature type="transmembrane region" description="Helical" evidence="2">
    <location>
        <begin position="18"/>
        <end position="36"/>
    </location>
</feature>
<feature type="transmembrane region" description="Helical" evidence="2">
    <location>
        <begin position="42"/>
        <end position="64"/>
    </location>
</feature>
<dbReference type="Proteomes" id="UP001165587">
    <property type="component" value="Unassembled WGS sequence"/>
</dbReference>
<evidence type="ECO:0000256" key="2">
    <source>
        <dbReference type="SAM" id="Phobius"/>
    </source>
</evidence>
<gene>
    <name evidence="5" type="ORF">N1028_10885</name>
</gene>
<keyword evidence="2" id="KW-1133">Transmembrane helix</keyword>
<organism evidence="5 6">
    <name type="scientific">Herbiconiux oxytropis</name>
    <dbReference type="NCBI Taxonomy" id="2970915"/>
    <lineage>
        <taxon>Bacteria</taxon>
        <taxon>Bacillati</taxon>
        <taxon>Actinomycetota</taxon>
        <taxon>Actinomycetes</taxon>
        <taxon>Micrococcales</taxon>
        <taxon>Microbacteriaceae</taxon>
        <taxon>Herbiconiux</taxon>
    </lineage>
</organism>
<sequence length="817" mass="83396">MSRAHDPASGAQRIGRTLLAAALVEVLVLVAAATWWPVYESAAFAILAAVTVTVGTLIGVAGAALRWPGPAVLGATVLAWLVLGVPLAVPAKALWGVLPTPAGLADLVVTTGTGWRQLLTISLPVGDYQALLVPVFALLLAASVAGVSVALRTRLPVLALLPALAVLVAGIAFGGQEALAPVVVGCLFAVLAMLWVGFTRAVPPAPGTPPSRSGRRRAPRLVGAVGVVAAGLAGALVVGVLVPGSATAWAPGSPVDRATLRETVEQPFDPSEQPSPLSAYRSFVAAPADSTIMLTVEGARAGERIVLARMDDYDGVVYDVGPAGGASGDAGALFSRVPERLVATGSESHTAGENATAARRTLDVSIGAYSGFWVPTAGEPEAVRFWGADAAALQDSLFYSPDLSTAADLEGLAEGDGYLLEVSGAVLPADPSGVTPGAAVRVQQAGVPDAVATRSAEWAPESRSAGARLAGIVAGLRSGYLSSSREGEVFSRSGHGADRLQELLTASPMVGDAEQYAAAGALLAEAAGFPARVALGFAVPGSETGAAASTGDTAAPAGDAAASVDGPVALRGGDATAWVEVYTAEEGWLALDVTPEPRPVPAAATDDSSTAVRPPDVVPPAPDGVDDSIDQAPLEQDDTDPPPTDTLAPLLLQIALIAGLSLAVLAALLAPFLTVLALKRRRRSRRRSSGAPRARAAGSWAELLDAARDTDLPLPTSATRREAAVALAHTDGEPGTTSGDRRAVTPGAVALAQRVDEALYGPVEPAEAQLAALWSASDTERRRLLDRGGRLARLRARLSTRSLRPYHGKHDDRQDKQ</sequence>
<name>A0AA42BUP1_9MICO</name>
<dbReference type="AlphaFoldDB" id="A0AA42BUP1"/>
<protein>
    <submittedName>
        <fullName evidence="5">TransglutaminaseTgpA domain-containing protein</fullName>
    </submittedName>
</protein>
<dbReference type="RefSeq" id="WP_259528495.1">
    <property type="nucleotide sequence ID" value="NZ_JANLCK010000005.1"/>
</dbReference>
<feature type="domain" description="Protein-glutamine gamma-glutamyltransferase TgpA N-terminal" evidence="4">
    <location>
        <begin position="26"/>
        <end position="384"/>
    </location>
</feature>
<dbReference type="InterPro" id="IPR038765">
    <property type="entry name" value="Papain-like_cys_pep_sf"/>
</dbReference>
<feature type="domain" description="Transglutaminase-like" evidence="3">
    <location>
        <begin position="494"/>
        <end position="592"/>
    </location>
</feature>
<feature type="transmembrane region" description="Helical" evidence="2">
    <location>
        <begin position="221"/>
        <end position="242"/>
    </location>
</feature>
<dbReference type="Pfam" id="PF01841">
    <property type="entry name" value="Transglut_core"/>
    <property type="match status" value="1"/>
</dbReference>
<dbReference type="Gene3D" id="3.10.620.30">
    <property type="match status" value="1"/>
</dbReference>
<evidence type="ECO:0000259" key="3">
    <source>
        <dbReference type="Pfam" id="PF01841"/>
    </source>
</evidence>
<evidence type="ECO:0000313" key="5">
    <source>
        <dbReference type="EMBL" id="MCS5726396.1"/>
    </source>
</evidence>
<dbReference type="EMBL" id="JANLCK010000005">
    <property type="protein sequence ID" value="MCS5726396.1"/>
    <property type="molecule type" value="Genomic_DNA"/>
</dbReference>
<keyword evidence="6" id="KW-1185">Reference proteome</keyword>
<evidence type="ECO:0000256" key="1">
    <source>
        <dbReference type="SAM" id="MobiDB-lite"/>
    </source>
</evidence>
<evidence type="ECO:0000313" key="6">
    <source>
        <dbReference type="Proteomes" id="UP001165587"/>
    </source>
</evidence>
<keyword evidence="2" id="KW-0812">Transmembrane</keyword>
<reference evidence="5" key="1">
    <citation type="submission" date="2022-08" db="EMBL/GenBank/DDBJ databases">
        <authorList>
            <person name="Deng Y."/>
            <person name="Han X.-F."/>
            <person name="Zhang Y.-Q."/>
        </authorList>
    </citation>
    <scope>NUCLEOTIDE SEQUENCE</scope>
    <source>
        <strain evidence="5">CPCC 203407</strain>
    </source>
</reference>
<feature type="transmembrane region" description="Helical" evidence="2">
    <location>
        <begin position="155"/>
        <end position="173"/>
    </location>
</feature>
<feature type="transmembrane region" description="Helical" evidence="2">
    <location>
        <begin position="128"/>
        <end position="148"/>
    </location>
</feature>
<evidence type="ECO:0000259" key="4">
    <source>
        <dbReference type="Pfam" id="PF11992"/>
    </source>
</evidence>
<feature type="compositionally biased region" description="Acidic residues" evidence="1">
    <location>
        <begin position="624"/>
        <end position="640"/>
    </location>
</feature>
<dbReference type="PANTHER" id="PTHR42736:SF1">
    <property type="entry name" value="PROTEIN-GLUTAMINE GAMMA-GLUTAMYLTRANSFERASE"/>
    <property type="match status" value="1"/>
</dbReference>
<dbReference type="InterPro" id="IPR002931">
    <property type="entry name" value="Transglutaminase-like"/>
</dbReference>
<proteinExistence type="predicted"/>
<feature type="transmembrane region" description="Helical" evidence="2">
    <location>
        <begin position="650"/>
        <end position="678"/>
    </location>
</feature>
<feature type="transmembrane region" description="Helical" evidence="2">
    <location>
        <begin position="179"/>
        <end position="201"/>
    </location>
</feature>